<dbReference type="InterPro" id="IPR014916">
    <property type="entry name" value="KapB"/>
</dbReference>
<evidence type="ECO:0000313" key="2">
    <source>
        <dbReference type="Proteomes" id="UP001519294"/>
    </source>
</evidence>
<keyword evidence="1" id="KW-0418">Kinase</keyword>
<gene>
    <name evidence="1" type="ORF">J2Z81_001251</name>
</gene>
<dbReference type="EMBL" id="JAGIKX010000007">
    <property type="protein sequence ID" value="MBP2257303.1"/>
    <property type="molecule type" value="Genomic_DNA"/>
</dbReference>
<name>A0ABS4S751_9BACI</name>
<protein>
    <submittedName>
        <fullName evidence="1">Kinase-associated protein B</fullName>
    </submittedName>
</protein>
<comment type="caution">
    <text evidence="1">The sequence shown here is derived from an EMBL/GenBank/DDBJ whole genome shotgun (WGS) entry which is preliminary data.</text>
</comment>
<keyword evidence="1" id="KW-0808">Transferase</keyword>
<dbReference type="SMART" id="SM01298">
    <property type="entry name" value="KapB"/>
    <property type="match status" value="1"/>
</dbReference>
<dbReference type="InterPro" id="IPR038080">
    <property type="entry name" value="KapB_sf"/>
</dbReference>
<dbReference type="GO" id="GO:0016301">
    <property type="term" value="F:kinase activity"/>
    <property type="evidence" value="ECO:0007669"/>
    <property type="project" value="UniProtKB-KW"/>
</dbReference>
<reference evidence="1 2" key="1">
    <citation type="submission" date="2021-03" db="EMBL/GenBank/DDBJ databases">
        <title>Genomic Encyclopedia of Type Strains, Phase IV (KMG-IV): sequencing the most valuable type-strain genomes for metagenomic binning, comparative biology and taxonomic classification.</title>
        <authorList>
            <person name="Goeker M."/>
        </authorList>
    </citation>
    <scope>NUCLEOTIDE SEQUENCE [LARGE SCALE GENOMIC DNA]</scope>
    <source>
        <strain evidence="1 2">DSM 25790</strain>
    </source>
</reference>
<keyword evidence="2" id="KW-1185">Reference proteome</keyword>
<organism evidence="1 2">
    <name type="scientific">Virgibacillus alimentarius</name>
    <dbReference type="NCBI Taxonomy" id="698769"/>
    <lineage>
        <taxon>Bacteria</taxon>
        <taxon>Bacillati</taxon>
        <taxon>Bacillota</taxon>
        <taxon>Bacilli</taxon>
        <taxon>Bacillales</taxon>
        <taxon>Bacillaceae</taxon>
        <taxon>Virgibacillus</taxon>
    </lineage>
</organism>
<dbReference type="Proteomes" id="UP001519294">
    <property type="component" value="Unassembled WGS sequence"/>
</dbReference>
<sequence length="132" mass="15238">MSEIKVGDTVRAHYNSGIYIGKVVEDRGERFLVKVLAVQKHPMQGDLHHPGKVDEPGVLFHERKALAFREKMNVQKAVVYPFDDEIPNYNTSIKEAVETSKNKLKAKDTAFNKKALERLKGLEEHYYKKSYY</sequence>
<accession>A0ABS4S751</accession>
<dbReference type="Gene3D" id="2.30.30.430">
    <property type="entry name" value="Kinase associated protein B domain"/>
    <property type="match status" value="1"/>
</dbReference>
<dbReference type="RefSeq" id="WP_029269912.1">
    <property type="nucleotide sequence ID" value="NZ_JAGIKX010000007.1"/>
</dbReference>
<proteinExistence type="predicted"/>
<dbReference type="Pfam" id="PF08810">
    <property type="entry name" value="KapB"/>
    <property type="match status" value="1"/>
</dbReference>
<evidence type="ECO:0000313" key="1">
    <source>
        <dbReference type="EMBL" id="MBP2257303.1"/>
    </source>
</evidence>
<dbReference type="SUPFAM" id="SSF141251">
    <property type="entry name" value="Kinase-associated protein B-like"/>
    <property type="match status" value="1"/>
</dbReference>